<organism evidence="2 3">
    <name type="scientific">Adlercreutzia equolifaciens subsp. celatus DSM 18785</name>
    <dbReference type="NCBI Taxonomy" id="1121021"/>
    <lineage>
        <taxon>Bacteria</taxon>
        <taxon>Bacillati</taxon>
        <taxon>Actinomycetota</taxon>
        <taxon>Coriobacteriia</taxon>
        <taxon>Eggerthellales</taxon>
        <taxon>Eggerthellaceae</taxon>
        <taxon>Adlercreutzia</taxon>
    </lineage>
</organism>
<feature type="domain" description="AbiEi antitoxin N-terminal" evidence="1">
    <location>
        <begin position="80"/>
        <end position="124"/>
    </location>
</feature>
<sequence>MTRCRCGCMDGQLVELLPNVASSWPGSSETPYLRVMAKDTERVELFALPSAVPIGTITLTSCYNISMKVPYMTYEELLSDMLERKGGVLTARDASDANIPKKVLYRFIQENELEKASHGVYVSPDEIPDELYLLQQRYPKIIFSHQTALWLHDLAEREPLPVSLTVDSNYNAGSLSDQGVKIYYVKPDWYDMGACEVKSPGGHLVRSYDKERTLCDMIRRKKATDPAAYRYALRHYAASPEKNLLNLSEYAQRMGIERQVAQAMEVLL</sequence>
<comment type="caution">
    <text evidence="2">The sequence shown here is derived from an EMBL/GenBank/DDBJ whole genome shotgun (WGS) entry which is preliminary data.</text>
</comment>
<dbReference type="InterPro" id="IPR025159">
    <property type="entry name" value="AbiEi_N"/>
</dbReference>
<accession>A0A3N0AUY6</accession>
<dbReference type="Pfam" id="PF13338">
    <property type="entry name" value="AbiEi_4"/>
    <property type="match status" value="1"/>
</dbReference>
<keyword evidence="3" id="KW-1185">Reference proteome</keyword>
<evidence type="ECO:0000259" key="1">
    <source>
        <dbReference type="Pfam" id="PF13338"/>
    </source>
</evidence>
<evidence type="ECO:0000313" key="2">
    <source>
        <dbReference type="EMBL" id="RNL38682.1"/>
    </source>
</evidence>
<gene>
    <name evidence="2" type="ORF">DMP10_04325</name>
</gene>
<proteinExistence type="predicted"/>
<dbReference type="AlphaFoldDB" id="A0A3N0AUY6"/>
<evidence type="ECO:0000313" key="3">
    <source>
        <dbReference type="Proteomes" id="UP000278327"/>
    </source>
</evidence>
<protein>
    <submittedName>
        <fullName evidence="2">Abortive phage infection protein</fullName>
    </submittedName>
</protein>
<dbReference type="Proteomes" id="UP000278327">
    <property type="component" value="Unassembled WGS sequence"/>
</dbReference>
<dbReference type="EMBL" id="QICA01000005">
    <property type="protein sequence ID" value="RNL38682.1"/>
    <property type="molecule type" value="Genomic_DNA"/>
</dbReference>
<reference evidence="2 3" key="1">
    <citation type="journal article" date="2019" name="Microbiol. Resour. Announc.">
        <title>Draft Genome Sequences of Type Strains of Gordonibacter faecihominis, Paraeggerthella hongkongensis, Parvibacter caecicola,Slackia equolifaciens, Slackia faecicanis, and Slackia isoflavoniconvertens.</title>
        <authorList>
            <person name="Danylec N."/>
            <person name="Stoll D.A."/>
            <person name="Dotsch A."/>
            <person name="Huch M."/>
        </authorList>
    </citation>
    <scope>NUCLEOTIDE SEQUENCE [LARGE SCALE GENOMIC DNA]</scope>
    <source>
        <strain evidence="2 3">DSM 18785</strain>
    </source>
</reference>
<name>A0A3N0AUY6_9ACTN</name>